<feature type="region of interest" description="Disordered" evidence="6">
    <location>
        <begin position="685"/>
        <end position="781"/>
    </location>
</feature>
<dbReference type="EMBL" id="WJBH02000003">
    <property type="protein sequence ID" value="KAI9560908.1"/>
    <property type="molecule type" value="Genomic_DNA"/>
</dbReference>
<gene>
    <name evidence="8" type="ORF">GHT06_011863</name>
</gene>
<feature type="compositionally biased region" description="Basic and acidic residues" evidence="6">
    <location>
        <begin position="1498"/>
        <end position="1513"/>
    </location>
</feature>
<feature type="compositionally biased region" description="Low complexity" evidence="6">
    <location>
        <begin position="696"/>
        <end position="719"/>
    </location>
</feature>
<feature type="repeat" description="WD" evidence="5">
    <location>
        <begin position="267"/>
        <end position="303"/>
    </location>
</feature>
<feature type="repeat" description="WD" evidence="5">
    <location>
        <begin position="225"/>
        <end position="266"/>
    </location>
</feature>
<dbReference type="GO" id="GO:0008360">
    <property type="term" value="P:regulation of cell shape"/>
    <property type="evidence" value="ECO:0007669"/>
    <property type="project" value="TreeGrafter"/>
</dbReference>
<feature type="compositionally biased region" description="Low complexity" evidence="6">
    <location>
        <begin position="1028"/>
        <end position="1040"/>
    </location>
</feature>
<reference evidence="8 9" key="1">
    <citation type="submission" date="2022-05" db="EMBL/GenBank/DDBJ databases">
        <title>A multi-omics perspective on studying reproductive biology in Daphnia sinensis.</title>
        <authorList>
            <person name="Jia J."/>
        </authorList>
    </citation>
    <scope>NUCLEOTIDE SEQUENCE [LARGE SCALE GENOMIC DNA]</scope>
    <source>
        <strain evidence="8 9">WSL</strain>
    </source>
</reference>
<dbReference type="InterPro" id="IPR052060">
    <property type="entry name" value="Bromo_WD_repeat"/>
</dbReference>
<dbReference type="Gene3D" id="1.20.920.10">
    <property type="entry name" value="Bromodomain-like"/>
    <property type="match status" value="2"/>
</dbReference>
<evidence type="ECO:0000256" key="2">
    <source>
        <dbReference type="ARBA" id="ARBA00022737"/>
    </source>
</evidence>
<dbReference type="InterPro" id="IPR057451">
    <property type="entry name" value="BRWD/PHIP_AD"/>
</dbReference>
<feature type="compositionally biased region" description="Acidic residues" evidence="6">
    <location>
        <begin position="1992"/>
        <end position="2002"/>
    </location>
</feature>
<feature type="repeat" description="WD" evidence="5">
    <location>
        <begin position="429"/>
        <end position="470"/>
    </location>
</feature>
<feature type="repeat" description="WD" evidence="5">
    <location>
        <begin position="183"/>
        <end position="224"/>
    </location>
</feature>
<dbReference type="FunFam" id="2.130.10.10:FF:001856">
    <property type="entry name" value="Bromodomain and WD repeat-containing protein"/>
    <property type="match status" value="1"/>
</dbReference>
<dbReference type="SUPFAM" id="SSF50978">
    <property type="entry name" value="WD40 repeat-like"/>
    <property type="match status" value="1"/>
</dbReference>
<feature type="compositionally biased region" description="Polar residues" evidence="6">
    <location>
        <begin position="1973"/>
        <end position="1984"/>
    </location>
</feature>
<dbReference type="FunFam" id="1.20.920.10:FF:000081">
    <property type="entry name" value="Bromodomain and WD repeat-containing protein"/>
    <property type="match status" value="1"/>
</dbReference>
<feature type="compositionally biased region" description="Basic residues" evidence="6">
    <location>
        <begin position="1947"/>
        <end position="1957"/>
    </location>
</feature>
<dbReference type="FunFam" id="1.20.920.10:FF:000066">
    <property type="entry name" value="Transcription initiation factor TFIID subunit 1"/>
    <property type="match status" value="1"/>
</dbReference>
<keyword evidence="3 4" id="KW-0103">Bromodomain</keyword>
<evidence type="ECO:0000313" key="9">
    <source>
        <dbReference type="Proteomes" id="UP000820818"/>
    </source>
</evidence>
<feature type="compositionally biased region" description="Basic residues" evidence="6">
    <location>
        <begin position="1054"/>
        <end position="1064"/>
    </location>
</feature>
<evidence type="ECO:0000259" key="7">
    <source>
        <dbReference type="PROSITE" id="PS50014"/>
    </source>
</evidence>
<dbReference type="GO" id="GO:0005634">
    <property type="term" value="C:nucleus"/>
    <property type="evidence" value="ECO:0007669"/>
    <property type="project" value="TreeGrafter"/>
</dbReference>
<organism evidence="8 9">
    <name type="scientific">Daphnia sinensis</name>
    <dbReference type="NCBI Taxonomy" id="1820382"/>
    <lineage>
        <taxon>Eukaryota</taxon>
        <taxon>Metazoa</taxon>
        <taxon>Ecdysozoa</taxon>
        <taxon>Arthropoda</taxon>
        <taxon>Crustacea</taxon>
        <taxon>Branchiopoda</taxon>
        <taxon>Diplostraca</taxon>
        <taxon>Cladocera</taxon>
        <taxon>Anomopoda</taxon>
        <taxon>Daphniidae</taxon>
        <taxon>Daphnia</taxon>
        <taxon>Daphnia similis group</taxon>
    </lineage>
</organism>
<dbReference type="InterPro" id="IPR001680">
    <property type="entry name" value="WD40_rpt"/>
</dbReference>
<dbReference type="Pfam" id="PF00439">
    <property type="entry name" value="Bromodomain"/>
    <property type="match status" value="2"/>
</dbReference>
<feature type="domain" description="Bromo" evidence="7">
    <location>
        <begin position="1554"/>
        <end position="1624"/>
    </location>
</feature>
<dbReference type="InterPro" id="IPR036427">
    <property type="entry name" value="Bromodomain-like_sf"/>
</dbReference>
<feature type="compositionally biased region" description="Acidic residues" evidence="6">
    <location>
        <begin position="948"/>
        <end position="958"/>
    </location>
</feature>
<comment type="caution">
    <text evidence="8">The sequence shown here is derived from an EMBL/GenBank/DDBJ whole genome shotgun (WGS) entry which is preliminary data.</text>
</comment>
<feature type="region of interest" description="Disordered" evidence="6">
    <location>
        <begin position="1465"/>
        <end position="1530"/>
    </location>
</feature>
<feature type="compositionally biased region" description="Acidic residues" evidence="6">
    <location>
        <begin position="1787"/>
        <end position="1802"/>
    </location>
</feature>
<feature type="compositionally biased region" description="Basic and acidic residues" evidence="6">
    <location>
        <begin position="1929"/>
        <end position="1941"/>
    </location>
</feature>
<dbReference type="InterPro" id="IPR018359">
    <property type="entry name" value="Bromodomain_CS"/>
</dbReference>
<dbReference type="SMART" id="SM00320">
    <property type="entry name" value="WD40"/>
    <property type="match status" value="8"/>
</dbReference>
<evidence type="ECO:0000256" key="3">
    <source>
        <dbReference type="ARBA" id="ARBA00023117"/>
    </source>
</evidence>
<feature type="compositionally biased region" description="Polar residues" evidence="6">
    <location>
        <begin position="1737"/>
        <end position="1749"/>
    </location>
</feature>
<proteinExistence type="predicted"/>
<feature type="compositionally biased region" description="Polar residues" evidence="6">
    <location>
        <begin position="1470"/>
        <end position="1480"/>
    </location>
</feature>
<keyword evidence="1 5" id="KW-0853">WD repeat</keyword>
<dbReference type="PROSITE" id="PS00678">
    <property type="entry name" value="WD_REPEATS_1"/>
    <property type="match status" value="2"/>
</dbReference>
<dbReference type="PRINTS" id="PR00503">
    <property type="entry name" value="BROMODOMAIN"/>
</dbReference>
<dbReference type="InterPro" id="IPR057452">
    <property type="entry name" value="BRWD/PHIP_N"/>
</dbReference>
<evidence type="ECO:0000256" key="5">
    <source>
        <dbReference type="PROSITE-ProRule" id="PRU00221"/>
    </source>
</evidence>
<dbReference type="InterPro" id="IPR015943">
    <property type="entry name" value="WD40/YVTN_repeat-like_dom_sf"/>
</dbReference>
<evidence type="ECO:0000256" key="6">
    <source>
        <dbReference type="SAM" id="MobiDB-lite"/>
    </source>
</evidence>
<feature type="region of interest" description="Disordered" evidence="6">
    <location>
        <begin position="1650"/>
        <end position="1679"/>
    </location>
</feature>
<feature type="region of interest" description="Disordered" evidence="6">
    <location>
        <begin position="1731"/>
        <end position="2048"/>
    </location>
</feature>
<dbReference type="PROSITE" id="PS50014">
    <property type="entry name" value="BROMODOMAIN_2"/>
    <property type="match status" value="2"/>
</dbReference>
<evidence type="ECO:0000256" key="1">
    <source>
        <dbReference type="ARBA" id="ARBA00022574"/>
    </source>
</evidence>
<dbReference type="PANTHER" id="PTHR16266:SF17">
    <property type="entry name" value="BRWD3"/>
    <property type="match status" value="1"/>
</dbReference>
<dbReference type="InterPro" id="IPR036322">
    <property type="entry name" value="WD40_repeat_dom_sf"/>
</dbReference>
<feature type="domain" description="Bromo" evidence="7">
    <location>
        <begin position="1354"/>
        <end position="1424"/>
    </location>
</feature>
<keyword evidence="9" id="KW-1185">Reference proteome</keyword>
<dbReference type="Gene3D" id="2.130.10.10">
    <property type="entry name" value="YVTN repeat-like/Quinoprotein amine dehydrogenase"/>
    <property type="match status" value="2"/>
</dbReference>
<feature type="compositionally biased region" description="Basic residues" evidence="6">
    <location>
        <begin position="1650"/>
        <end position="1670"/>
    </location>
</feature>
<dbReference type="PROSITE" id="PS50082">
    <property type="entry name" value="WD_REPEATS_2"/>
    <property type="match status" value="6"/>
</dbReference>
<dbReference type="SMART" id="SM00297">
    <property type="entry name" value="BROMO"/>
    <property type="match status" value="2"/>
</dbReference>
<dbReference type="PROSITE" id="PS50294">
    <property type="entry name" value="WD_REPEATS_REGION"/>
    <property type="match status" value="5"/>
</dbReference>
<dbReference type="InterPro" id="IPR019775">
    <property type="entry name" value="WD40_repeat_CS"/>
</dbReference>
<accession>A0AAD5PWM0</accession>
<dbReference type="Pfam" id="PF25313">
    <property type="entry name" value="BRWD_AD"/>
    <property type="match status" value="1"/>
</dbReference>
<keyword evidence="2" id="KW-0677">Repeat</keyword>
<dbReference type="Pfam" id="PF00400">
    <property type="entry name" value="WD40"/>
    <property type="match status" value="7"/>
</dbReference>
<dbReference type="Proteomes" id="UP000820818">
    <property type="component" value="Linkage Group LG3"/>
</dbReference>
<protein>
    <recommendedName>
        <fullName evidence="7">Bromo domain-containing protein</fullName>
    </recommendedName>
</protein>
<evidence type="ECO:0000313" key="8">
    <source>
        <dbReference type="EMBL" id="KAI9560908.1"/>
    </source>
</evidence>
<dbReference type="InterPro" id="IPR001487">
    <property type="entry name" value="Bromodomain"/>
</dbReference>
<feature type="compositionally biased region" description="Basic residues" evidence="6">
    <location>
        <begin position="1910"/>
        <end position="1919"/>
    </location>
</feature>
<feature type="compositionally biased region" description="Polar residues" evidence="6">
    <location>
        <begin position="766"/>
        <end position="780"/>
    </location>
</feature>
<dbReference type="PROSITE" id="PS00633">
    <property type="entry name" value="BROMODOMAIN_1"/>
    <property type="match status" value="1"/>
</dbReference>
<feature type="compositionally biased region" description="Polar residues" evidence="6">
    <location>
        <begin position="720"/>
        <end position="730"/>
    </location>
</feature>
<feature type="repeat" description="WD" evidence="5">
    <location>
        <begin position="471"/>
        <end position="513"/>
    </location>
</feature>
<dbReference type="CDD" id="cd05529">
    <property type="entry name" value="Bromo_WDR9_I_like"/>
    <property type="match status" value="1"/>
</dbReference>
<dbReference type="PANTHER" id="PTHR16266">
    <property type="entry name" value="WD REPEAT DOMAIN 9"/>
    <property type="match status" value="1"/>
</dbReference>
<feature type="compositionally biased region" description="Low complexity" evidence="6">
    <location>
        <begin position="1880"/>
        <end position="1900"/>
    </location>
</feature>
<sequence>MDIKPFANQSDGPSSVTAELYFLIARLLSQGPCRNASEALQRELEIHGLLPKRIDWLGNEHDQTYAQVCQKFSHIGSSHLLELCRRLGPLVDKEVPTNVRGVHSLLGAGRQSILRRKEDQVRKLHREHYVVRQNKKPRLFPHDITHPPNAVSLLFGREFTGSFDQRSIAPAKLYSRVQLFCRTLGHLSAVYCVLFDRTGQYIFTGADDLLIKIWSVVTGRLLATLRGASAEIADLAVSCDNSLLAAGSCDKIVRVWCLRTTAPIAVLTGHGGTITSINFCPADRGSVHYLASTSSDGSVSFWEYVTEPGQTPKFFPRPHKFNEKIRPGQAQMLCASFSPGGMFMATGCADHHVRVYAMFGQEGPERILEQEAHSDRVDSIQWANTGLRFISGSKDGTALIWRYERQEWRTVRLRMSCRLEGASSATAEELSQKLKVNMVTWSRDDRYLITAVSDFSIKLWDSSTGVLRKELRGHESEAFVLESHPHDPNVLLSAGHDGRLLIWDTSKGEVMKSFLNFIDGQGHGAVFDAKWSPSGSTIAATDSHGHLSIYGIGPSESFKKLPKAIFFHTDYRPLIRDAHHHVLDEQTQLAPHLMPPPFLVDSEGNPYPPHMQRLVPGRENLKDDQLVPTVVVNANGEQEILAGVEMPVPAGAEVANNSPVVVSPPQFAPQRTRSNIDQMIAELAHQQERQRNRPRSSTTAAVAAASGTNSSTSSVPPNSDHSYTSRTPHTVHNRPLLVASGSTSSPRASVTPDPASNEADGEAAQNDDSVNMSTEATASESLPGFSRRVIVKPLTVGQLASVKNERQGCADEEVTLFYQEVQRKSPNIFLNTSVSPGITALLAARSHGVSDDGWSPSRPRRGHPSRPARTYQRERNVVSSPARSRMPPVSPARRTSAVMAPPQQPNQQHNYRTRANRTTNGTRDRIREGASDGTRERSRRVVRRVVSTDEDEEVDIEVEERRSSRRTSPRDEDSGDEEETRRTRSNARQRPQARNGDALSTSDSDDSESESDLASDLLDSDDSDSETRGSSSSSSSEYSDWTAEAGVNLEPPKRTRKKVYRRPRCLSSEEETTTASTSAQPANAEAEEGEGSQPGPKKRRAPIPKAGSGGLDRIPESFRPSEWLSSVVPRRQPFYPQMGDEVIYFRQGHEQYVDAINQKKLFDLNPRSLPWSSQTIREQELVKIIGIKYEIKPPRLCCLKLGLMDPATGVLTGESFTLKYHDVADVLDFLVLRQNYELAIQRNWQPGDRFRSIIDDLWWEGQLETREPFQPQCPDSMFLCYRIRWDNDEVDRLSPWDLEKIDLERRPTSAGTGVPVIPAEIAMTLYQPRAEDWPPGGDRDSECDRIAAGISQVMGLAIAEPFAAPVDLNLYPSYAYVVEYPMDLSTIKARLENRFYRRVTAVQYDVRYVFTNACKFNEPKSDIVRSASIISDLCLEIIRNRDSVDATALYHQLVEKYKIRDEGAYENATAGPSTSRGANSKRNESAPNTPNTRSRSRRNSEHTNSDSDDDSSKAKGKNGTNSAKSKEKKINTRIAKAAALSWKQQCKDLLDMLHNSEDGVPFREPVNILEVPDYLQVIDHPMDLQTVREQLQVSNYATPMDFAKDVRLIFENSKNFNTNKKSRIYAMTVRLSAVFEEHIRSILASYKYRKNTGRKSKSPHSKGTKSRKGKSLAPPNAARGIKLENGVELPRENIKIVLSRVNKGQIVVQPGSSTQTTDAGVGSARRRILEEDEPGASNHSVLPNGNSVHTSEEIDVKPGPSGLSASALAPTTNGLGKRGPKRRIVSDDDYEEEEEEDDDDDHEAALIIPKEEEGLESPDQNKSQEDLTKGKALKKRDASAVSRTGQEESSSEDEKPISQRRRLPVAKVPVPVVKEEDVRPSSSSSNSSSVSKGNSSNSGSLCEDGSSLRRSSRARRKPKRPFDSEPSENEEKSPALAEGRKNQPRAVRTRNGGKRTVRYREDSEDEAKKRNSRQTGESKGNSSRLARKVNSEDDDDDDDHENEDPRVKKQENGSIKRCSRQSAQEASKRLRTDLATSSDDDDVPSIPTYAVSSRGRLRKIINHSHQDSYSE</sequence>
<feature type="compositionally biased region" description="Basic and acidic residues" evidence="6">
    <location>
        <begin position="922"/>
        <end position="936"/>
    </location>
</feature>
<dbReference type="GO" id="GO:0006357">
    <property type="term" value="P:regulation of transcription by RNA polymerase II"/>
    <property type="evidence" value="ECO:0007669"/>
    <property type="project" value="TreeGrafter"/>
</dbReference>
<dbReference type="CDD" id="cd00200">
    <property type="entry name" value="WD40"/>
    <property type="match status" value="1"/>
</dbReference>
<dbReference type="Pfam" id="PF25437">
    <property type="entry name" value="BRWD1_N"/>
    <property type="match status" value="1"/>
</dbReference>
<name>A0AAD5PWM0_9CRUS</name>
<feature type="region of interest" description="Disordered" evidence="6">
    <location>
        <begin position="848"/>
        <end position="1116"/>
    </location>
</feature>
<dbReference type="SUPFAM" id="SSF47370">
    <property type="entry name" value="Bromodomain"/>
    <property type="match status" value="2"/>
</dbReference>
<dbReference type="GO" id="GO:0007010">
    <property type="term" value="P:cytoskeleton organization"/>
    <property type="evidence" value="ECO:0007669"/>
    <property type="project" value="TreeGrafter"/>
</dbReference>
<dbReference type="FunFam" id="2.130.10.10:FF:000997">
    <property type="entry name" value="AGAP002030-PA-like protein"/>
    <property type="match status" value="1"/>
</dbReference>
<feature type="compositionally biased region" description="Basic and acidic residues" evidence="6">
    <location>
        <begin position="1958"/>
        <end position="1969"/>
    </location>
</feature>
<evidence type="ECO:0000256" key="4">
    <source>
        <dbReference type="PROSITE-ProRule" id="PRU00035"/>
    </source>
</evidence>
<feature type="compositionally biased region" description="Acidic residues" evidence="6">
    <location>
        <begin position="1003"/>
        <end position="1024"/>
    </location>
</feature>
<feature type="repeat" description="WD" evidence="5">
    <location>
        <begin position="370"/>
        <end position="411"/>
    </location>
</feature>